<sequence>MKEIDEESRRYWIKELIPKNNLNSGASSWSEVSHSSIKAFTLPRLKGSDQKMIENNLTMHYYMTVSSFQKIE</sequence>
<protein>
    <submittedName>
        <fullName evidence="1">Uncharacterized protein</fullName>
    </submittedName>
</protein>
<evidence type="ECO:0000313" key="1">
    <source>
        <dbReference type="EMBL" id="KAI9905314.1"/>
    </source>
</evidence>
<name>A0ACC0VHD3_9STRA</name>
<accession>A0ACC0VHD3</accession>
<evidence type="ECO:0000313" key="2">
    <source>
        <dbReference type="Proteomes" id="UP001163321"/>
    </source>
</evidence>
<dbReference type="Proteomes" id="UP001163321">
    <property type="component" value="Chromosome 9"/>
</dbReference>
<organism evidence="1 2">
    <name type="scientific">Peronosclerospora sorghi</name>
    <dbReference type="NCBI Taxonomy" id="230839"/>
    <lineage>
        <taxon>Eukaryota</taxon>
        <taxon>Sar</taxon>
        <taxon>Stramenopiles</taxon>
        <taxon>Oomycota</taxon>
        <taxon>Peronosporomycetes</taxon>
        <taxon>Peronosporales</taxon>
        <taxon>Peronosporaceae</taxon>
        <taxon>Peronosclerospora</taxon>
    </lineage>
</organism>
<dbReference type="EMBL" id="CM047588">
    <property type="protein sequence ID" value="KAI9905314.1"/>
    <property type="molecule type" value="Genomic_DNA"/>
</dbReference>
<reference evidence="1 2" key="1">
    <citation type="journal article" date="2022" name="bioRxiv">
        <title>The genome of the oomycete Peronosclerospora sorghi, a cosmopolitan pathogen of maize and sorghum, is inflated with dispersed pseudogenes.</title>
        <authorList>
            <person name="Fletcher K."/>
            <person name="Martin F."/>
            <person name="Isakeit T."/>
            <person name="Cavanaugh K."/>
            <person name="Magill C."/>
            <person name="Michelmore R."/>
        </authorList>
    </citation>
    <scope>NUCLEOTIDE SEQUENCE [LARGE SCALE GENOMIC DNA]</scope>
    <source>
        <strain evidence="1">P6</strain>
    </source>
</reference>
<proteinExistence type="predicted"/>
<comment type="caution">
    <text evidence="1">The sequence shown here is derived from an EMBL/GenBank/DDBJ whole genome shotgun (WGS) entry which is preliminary data.</text>
</comment>
<keyword evidence="2" id="KW-1185">Reference proteome</keyword>
<gene>
    <name evidence="1" type="ORF">PsorP6_014320</name>
</gene>